<name>A0A1C2E3G2_9HYPH</name>
<feature type="domain" description="6-phosphogluconate dehydrogenase NADP-binding" evidence="1">
    <location>
        <begin position="10"/>
        <end position="69"/>
    </location>
</feature>
<evidence type="ECO:0000313" key="2">
    <source>
        <dbReference type="EMBL" id="OCX21485.1"/>
    </source>
</evidence>
<dbReference type="GO" id="GO:0050661">
    <property type="term" value="F:NADP binding"/>
    <property type="evidence" value="ECO:0007669"/>
    <property type="project" value="InterPro"/>
</dbReference>
<dbReference type="Pfam" id="PF03446">
    <property type="entry name" value="NAD_binding_2"/>
    <property type="match status" value="1"/>
</dbReference>
<dbReference type="InterPro" id="IPR036291">
    <property type="entry name" value="NAD(P)-bd_dom_sf"/>
</dbReference>
<organism evidence="2 3">
    <name type="scientific">Mesorhizobium hungaricum</name>
    <dbReference type="NCBI Taxonomy" id="1566387"/>
    <lineage>
        <taxon>Bacteria</taxon>
        <taxon>Pseudomonadati</taxon>
        <taxon>Pseudomonadota</taxon>
        <taxon>Alphaproteobacteria</taxon>
        <taxon>Hyphomicrobiales</taxon>
        <taxon>Phyllobacteriaceae</taxon>
        <taxon>Mesorhizobium</taxon>
    </lineage>
</organism>
<dbReference type="SUPFAM" id="SSF51735">
    <property type="entry name" value="NAD(P)-binding Rossmann-fold domains"/>
    <property type="match status" value="1"/>
</dbReference>
<protein>
    <recommendedName>
        <fullName evidence="1">6-phosphogluconate dehydrogenase NADP-binding domain-containing protein</fullName>
    </recommendedName>
</protein>
<dbReference type="AlphaFoldDB" id="A0A1C2E3G2"/>
<accession>A0A1C2E3G2</accession>
<evidence type="ECO:0000313" key="3">
    <source>
        <dbReference type="Proteomes" id="UP000094412"/>
    </source>
</evidence>
<dbReference type="EMBL" id="MDEO01000028">
    <property type="protein sequence ID" value="OCX21485.1"/>
    <property type="molecule type" value="Genomic_DNA"/>
</dbReference>
<dbReference type="STRING" id="1566387.QV13_07470"/>
<dbReference type="Gene3D" id="3.40.50.720">
    <property type="entry name" value="NAD(P)-binding Rossmann-like Domain"/>
    <property type="match status" value="1"/>
</dbReference>
<keyword evidence="3" id="KW-1185">Reference proteome</keyword>
<evidence type="ECO:0000259" key="1">
    <source>
        <dbReference type="Pfam" id="PF03446"/>
    </source>
</evidence>
<gene>
    <name evidence="2" type="ORF">QV13_07470</name>
</gene>
<reference evidence="2 3" key="1">
    <citation type="submission" date="2016-08" db="EMBL/GenBank/DDBJ databases">
        <title>Whole genome sequence of Mesorhizobium sp. strain UASWS1009 isolated from industrial sewage.</title>
        <authorList>
            <person name="Crovadore J."/>
            <person name="Calmin G."/>
            <person name="Chablais R."/>
            <person name="Cochard B."/>
            <person name="Lefort F."/>
        </authorList>
    </citation>
    <scope>NUCLEOTIDE SEQUENCE [LARGE SCALE GENOMIC DNA]</scope>
    <source>
        <strain evidence="2 3">UASWS1009</strain>
    </source>
</reference>
<dbReference type="Proteomes" id="UP000094412">
    <property type="component" value="Unassembled WGS sequence"/>
</dbReference>
<dbReference type="InterPro" id="IPR006115">
    <property type="entry name" value="6PGDH_NADP-bd"/>
</dbReference>
<comment type="caution">
    <text evidence="2">The sequence shown here is derived from an EMBL/GenBank/DDBJ whole genome shotgun (WGS) entry which is preliminary data.</text>
</comment>
<proteinExistence type="predicted"/>
<sequence>MSAKGEGSQGAVCDEVLFGANVATNAMPPGSTLLVMSSIPVETARNQGELAAQKGIRYVDAPVSGGEKGG</sequence>